<name>A0ABQ7I9N2_9HELO</name>
<dbReference type="RefSeq" id="XP_038805931.1">
    <property type="nucleotide sequence ID" value="XM_038957705.1"/>
</dbReference>
<evidence type="ECO:0000313" key="3">
    <source>
        <dbReference type="Proteomes" id="UP000783213"/>
    </source>
</evidence>
<gene>
    <name evidence="2" type="ORF">EAE98_010084</name>
</gene>
<feature type="region of interest" description="Disordered" evidence="1">
    <location>
        <begin position="67"/>
        <end position="104"/>
    </location>
</feature>
<organism evidence="2 3">
    <name type="scientific">Botrytis deweyae</name>
    <dbReference type="NCBI Taxonomy" id="2478750"/>
    <lineage>
        <taxon>Eukaryota</taxon>
        <taxon>Fungi</taxon>
        <taxon>Dikarya</taxon>
        <taxon>Ascomycota</taxon>
        <taxon>Pezizomycotina</taxon>
        <taxon>Leotiomycetes</taxon>
        <taxon>Helotiales</taxon>
        <taxon>Sclerotiniaceae</taxon>
        <taxon>Botrytis</taxon>
    </lineage>
</organism>
<evidence type="ECO:0000256" key="1">
    <source>
        <dbReference type="SAM" id="MobiDB-lite"/>
    </source>
</evidence>
<dbReference type="Proteomes" id="UP000783213">
    <property type="component" value="Unassembled WGS sequence"/>
</dbReference>
<feature type="compositionally biased region" description="Polar residues" evidence="1">
    <location>
        <begin position="67"/>
        <end position="80"/>
    </location>
</feature>
<feature type="region of interest" description="Disordered" evidence="1">
    <location>
        <begin position="1"/>
        <end position="22"/>
    </location>
</feature>
<proteinExistence type="predicted"/>
<feature type="compositionally biased region" description="Basic and acidic residues" evidence="1">
    <location>
        <begin position="89"/>
        <end position="104"/>
    </location>
</feature>
<evidence type="ECO:0000313" key="2">
    <source>
        <dbReference type="EMBL" id="KAF7917668.1"/>
    </source>
</evidence>
<protein>
    <submittedName>
        <fullName evidence="2">Uncharacterized protein</fullName>
    </submittedName>
</protein>
<dbReference type="EMBL" id="RCSX01000033">
    <property type="protein sequence ID" value="KAF7917668.1"/>
    <property type="molecule type" value="Genomic_DNA"/>
</dbReference>
<comment type="caution">
    <text evidence="2">The sequence shown here is derived from an EMBL/GenBank/DDBJ whole genome shotgun (WGS) entry which is preliminary data.</text>
</comment>
<reference evidence="2 3" key="1">
    <citation type="journal article" date="2020" name="Genome Biol. Evol.">
        <title>Comparative genomics of Sclerotiniaceae.</title>
        <authorList>
            <person name="Valero Jimenez C.A."/>
            <person name="Steentjes M."/>
            <person name="Scholten O.E."/>
            <person name="Van Kan J.A.L."/>
        </authorList>
    </citation>
    <scope>NUCLEOTIDE SEQUENCE [LARGE SCALE GENOMIC DNA]</scope>
    <source>
        <strain evidence="2 3">B1</strain>
    </source>
</reference>
<accession>A0ABQ7I9N2</accession>
<dbReference type="GeneID" id="62236855"/>
<keyword evidence="3" id="KW-1185">Reference proteome</keyword>
<sequence>MELTKIVHDSLPVGSQTVQHDEEKEAHAEAAMVNCVLLLLLVHLLHITIKNMSPSPVSYPQKYLQSNISDNKNSTSSTQLPPCALQASKDTRQKHLSHLNDDHR</sequence>